<dbReference type="EMBL" id="CP053452">
    <property type="protein sequence ID" value="QJW97573.1"/>
    <property type="molecule type" value="Genomic_DNA"/>
</dbReference>
<gene>
    <name evidence="1" type="ORF">FTUN_5148</name>
</gene>
<accession>A0A6M5YWJ0</accession>
<keyword evidence="2" id="KW-1185">Reference proteome</keyword>
<evidence type="ECO:0008006" key="3">
    <source>
        <dbReference type="Google" id="ProtNLM"/>
    </source>
</evidence>
<name>A0A6M5YWJ0_9BACT</name>
<evidence type="ECO:0000313" key="1">
    <source>
        <dbReference type="EMBL" id="QJW97573.1"/>
    </source>
</evidence>
<dbReference type="InterPro" id="IPR010419">
    <property type="entry name" value="CO_DH_gsu"/>
</dbReference>
<sequence length="148" mass="15335">MIHFEGAQSFALPVAEVAAKLSDAAFLANCVPDVHISMATPDKAVGKVKPQLSFLTGSLTLDADVTAREVGKSVSYQIVSKVIGASSTVVTKLEFKEAEGGGTTVHWVGDLVAATGLLKMVPKGLMEGAAKKVIDDVWAAVTAKLAPK</sequence>
<dbReference type="RefSeq" id="WP_171472916.1">
    <property type="nucleotide sequence ID" value="NZ_CP053452.2"/>
</dbReference>
<dbReference type="Gene3D" id="3.30.530.20">
    <property type="match status" value="1"/>
</dbReference>
<organism evidence="1 2">
    <name type="scientific">Frigoriglobus tundricola</name>
    <dbReference type="NCBI Taxonomy" id="2774151"/>
    <lineage>
        <taxon>Bacteria</taxon>
        <taxon>Pseudomonadati</taxon>
        <taxon>Planctomycetota</taxon>
        <taxon>Planctomycetia</taxon>
        <taxon>Gemmatales</taxon>
        <taxon>Gemmataceae</taxon>
        <taxon>Frigoriglobus</taxon>
    </lineage>
</organism>
<dbReference type="PANTHER" id="PTHR38588">
    <property type="entry name" value="BLL0334 PROTEIN"/>
    <property type="match status" value="1"/>
</dbReference>
<dbReference type="SUPFAM" id="SSF55961">
    <property type="entry name" value="Bet v1-like"/>
    <property type="match status" value="1"/>
</dbReference>
<dbReference type="PANTHER" id="PTHR38588:SF1">
    <property type="entry name" value="BLL0334 PROTEIN"/>
    <property type="match status" value="1"/>
</dbReference>
<dbReference type="InterPro" id="IPR023393">
    <property type="entry name" value="START-like_dom_sf"/>
</dbReference>
<evidence type="ECO:0000313" key="2">
    <source>
        <dbReference type="Proteomes" id="UP000503447"/>
    </source>
</evidence>
<dbReference type="Pfam" id="PF06240">
    <property type="entry name" value="COXG"/>
    <property type="match status" value="1"/>
</dbReference>
<reference evidence="2" key="1">
    <citation type="submission" date="2020-05" db="EMBL/GenBank/DDBJ databases">
        <title>Frigoriglobus tundricola gen. nov., sp. nov., a psychrotolerant cellulolytic planctomycete of the family Gemmataceae with two divergent copies of 16S rRNA gene.</title>
        <authorList>
            <person name="Kulichevskaya I.S."/>
            <person name="Ivanova A.A."/>
            <person name="Naumoff D.G."/>
            <person name="Beletsky A.V."/>
            <person name="Rijpstra W.I.C."/>
            <person name="Sinninghe Damste J.S."/>
            <person name="Mardanov A.V."/>
            <person name="Ravin N.V."/>
            <person name="Dedysh S.N."/>
        </authorList>
    </citation>
    <scope>NUCLEOTIDE SEQUENCE [LARGE SCALE GENOMIC DNA]</scope>
    <source>
        <strain evidence="2">PL17</strain>
    </source>
</reference>
<dbReference type="AlphaFoldDB" id="A0A6M5YWJ0"/>
<proteinExistence type="predicted"/>
<dbReference type="Proteomes" id="UP000503447">
    <property type="component" value="Chromosome"/>
</dbReference>
<protein>
    <recommendedName>
        <fullName evidence="3">Carbon monoxide oxidation accessory protein CoxG</fullName>
    </recommendedName>
</protein>
<dbReference type="KEGG" id="ftj:FTUN_5148"/>